<accession>A0A1S6INM0</accession>
<keyword evidence="1" id="KW-0472">Membrane</keyword>
<keyword evidence="1" id="KW-1133">Transmembrane helix</keyword>
<evidence type="ECO:0000313" key="3">
    <source>
        <dbReference type="EMBL" id="AQS53128.1"/>
    </source>
</evidence>
<feature type="transmembrane region" description="Helical" evidence="1">
    <location>
        <begin position="33"/>
        <end position="58"/>
    </location>
</feature>
<dbReference type="AlphaFoldDB" id="A0A1S6INM0"/>
<evidence type="ECO:0000259" key="2">
    <source>
        <dbReference type="Pfam" id="PF14145"/>
    </source>
</evidence>
<dbReference type="InterPro" id="IPR025424">
    <property type="entry name" value="YrhK_domain"/>
</dbReference>
<dbReference type="KEGG" id="jda:BW727_100735"/>
<feature type="transmembrane region" description="Helical" evidence="1">
    <location>
        <begin position="64"/>
        <end position="83"/>
    </location>
</feature>
<evidence type="ECO:0000313" key="4">
    <source>
        <dbReference type="Proteomes" id="UP000188993"/>
    </source>
</evidence>
<gene>
    <name evidence="3" type="ORF">BW727_100735</name>
</gene>
<dbReference type="Proteomes" id="UP000188993">
    <property type="component" value="Chromosome"/>
</dbReference>
<keyword evidence="1" id="KW-0812">Transmembrane</keyword>
<dbReference type="Pfam" id="PF14145">
    <property type="entry name" value="YrhK"/>
    <property type="match status" value="1"/>
</dbReference>
<proteinExistence type="predicted"/>
<feature type="domain" description="YrhK" evidence="2">
    <location>
        <begin position="33"/>
        <end position="88"/>
    </location>
</feature>
<dbReference type="EMBL" id="CP019728">
    <property type="protein sequence ID" value="AQS53128.1"/>
    <property type="molecule type" value="Genomic_DNA"/>
</dbReference>
<protein>
    <recommendedName>
        <fullName evidence="2">YrhK domain-containing protein</fullName>
    </recommendedName>
</protein>
<dbReference type="OrthoDB" id="2135402at2"/>
<name>A0A1S6INM0_9LACT</name>
<reference evidence="3 4" key="1">
    <citation type="journal article" date="2014" name="Int. J. Syst. Evol. Microbiol.">
        <title>Jeotgalibaca dankookensis gen. nov., sp. nov., a member of the family Carnobacteriaceae, isolated from seujeot (Korean traditional food).</title>
        <authorList>
            <person name="Lee D.G."/>
            <person name="Trujillo M.E."/>
            <person name="Kang H."/>
            <person name="Ahn T.Y."/>
        </authorList>
    </citation>
    <scope>NUCLEOTIDE SEQUENCE [LARGE SCALE GENOMIC DNA]</scope>
    <source>
        <strain evidence="3 4">EX-07</strain>
    </source>
</reference>
<keyword evidence="4" id="KW-1185">Reference proteome</keyword>
<sequence length="126" mass="14813">MPEIKKKRYQSEPSEAEDVVIKAGKFRIYFQNYYTLISLGNDFLIGVLYLFGAIASMVDRIPDLFSQWTYVFGAIFLIVRPLLKILRNVFIYDKNEFQEKVSDPQLFGDENKEETKAKIEKEEKKD</sequence>
<evidence type="ECO:0000256" key="1">
    <source>
        <dbReference type="SAM" id="Phobius"/>
    </source>
</evidence>
<organism evidence="3 4">
    <name type="scientific">Jeotgalibaca dankookensis</name>
    <dbReference type="NCBI Taxonomy" id="708126"/>
    <lineage>
        <taxon>Bacteria</taxon>
        <taxon>Bacillati</taxon>
        <taxon>Bacillota</taxon>
        <taxon>Bacilli</taxon>
        <taxon>Lactobacillales</taxon>
        <taxon>Carnobacteriaceae</taxon>
        <taxon>Jeotgalibaca</taxon>
    </lineage>
</organism>
<dbReference type="RefSeq" id="WP_077795733.1">
    <property type="nucleotide sequence ID" value="NZ_BBYN01000026.1"/>
</dbReference>